<organism evidence="1 2">
    <name type="scientific">Halosimplex carlsbadense 2-9-1</name>
    <dbReference type="NCBI Taxonomy" id="797114"/>
    <lineage>
        <taxon>Archaea</taxon>
        <taxon>Methanobacteriati</taxon>
        <taxon>Methanobacteriota</taxon>
        <taxon>Stenosarchaea group</taxon>
        <taxon>Halobacteria</taxon>
        <taxon>Halobacteriales</taxon>
        <taxon>Haloarculaceae</taxon>
        <taxon>Halosimplex</taxon>
    </lineage>
</organism>
<accession>M0CEQ5</accession>
<sequence>MVGETLPTEAERPPQADVRPESYAVRVTEERVRVWQYRATLSEPDGEWHHVETLNRDNEPRLSLDYATLAAPDDDDGYWIYSKSYDCSMDCE</sequence>
<gene>
    <name evidence="1" type="ORF">C475_19208</name>
</gene>
<keyword evidence="2" id="KW-1185">Reference proteome</keyword>
<comment type="caution">
    <text evidence="1">The sequence shown here is derived from an EMBL/GenBank/DDBJ whole genome shotgun (WGS) entry which is preliminary data.</text>
</comment>
<dbReference type="AlphaFoldDB" id="M0CEQ5"/>
<evidence type="ECO:0000313" key="2">
    <source>
        <dbReference type="Proteomes" id="UP000011626"/>
    </source>
</evidence>
<evidence type="ECO:0000313" key="1">
    <source>
        <dbReference type="EMBL" id="ELZ21118.1"/>
    </source>
</evidence>
<dbReference type="Proteomes" id="UP000011626">
    <property type="component" value="Unassembled WGS sequence"/>
</dbReference>
<reference evidence="1 2" key="1">
    <citation type="journal article" date="2014" name="PLoS Genet.">
        <title>Phylogenetically driven sequencing of extremely halophilic archaea reveals strategies for static and dynamic osmo-response.</title>
        <authorList>
            <person name="Becker E.A."/>
            <person name="Seitzer P.M."/>
            <person name="Tritt A."/>
            <person name="Larsen D."/>
            <person name="Krusor M."/>
            <person name="Yao A.I."/>
            <person name="Wu D."/>
            <person name="Madern D."/>
            <person name="Eisen J.A."/>
            <person name="Darling A.E."/>
            <person name="Facciotti M.T."/>
        </authorList>
    </citation>
    <scope>NUCLEOTIDE SEQUENCE [LARGE SCALE GENOMIC DNA]</scope>
    <source>
        <strain evidence="1 2">2-9-1</strain>
    </source>
</reference>
<protein>
    <submittedName>
        <fullName evidence="1">Uncharacterized protein</fullName>
    </submittedName>
</protein>
<dbReference type="RefSeq" id="WP_006885506.1">
    <property type="nucleotide sequence ID" value="NZ_AOIU01000043.1"/>
</dbReference>
<name>M0CEQ5_9EURY</name>
<dbReference type="EMBL" id="AOIU01000043">
    <property type="protein sequence ID" value="ELZ21118.1"/>
    <property type="molecule type" value="Genomic_DNA"/>
</dbReference>
<dbReference type="OrthoDB" id="324637at2157"/>
<proteinExistence type="predicted"/>
<dbReference type="eggNOG" id="ENOG502N5D9">
    <property type="taxonomic scope" value="Archaea"/>
</dbReference>